<dbReference type="AlphaFoldDB" id="A0A4R6R6K6"/>
<sequence>MAVRQGLFSTVFANVLFVESSDTAYVFGIETPDARAGGLPADVADQQQRFIQFLREQTHEDIRALGMLAKVFRGHEYGCEVAATAAYLVARDVCLNLGVGYQTESGAYELVGIHKDDDLVVQARLAVLNDEPQHP</sequence>
<dbReference type="RefSeq" id="WP_133609655.1">
    <property type="nucleotide sequence ID" value="NZ_SNXW01000007.1"/>
</dbReference>
<dbReference type="OrthoDB" id="664044at28216"/>
<comment type="caution">
    <text evidence="1">The sequence shown here is derived from an EMBL/GenBank/DDBJ whole genome shotgun (WGS) entry which is preliminary data.</text>
</comment>
<name>A0A4R6R6K6_9BURK</name>
<evidence type="ECO:0000313" key="1">
    <source>
        <dbReference type="EMBL" id="TDP81583.1"/>
    </source>
</evidence>
<keyword evidence="2" id="KW-1185">Reference proteome</keyword>
<reference evidence="1 2" key="1">
    <citation type="submission" date="2019-03" db="EMBL/GenBank/DDBJ databases">
        <title>Genomic Encyclopedia of Type Strains, Phase IV (KMG-IV): sequencing the most valuable type-strain genomes for metagenomic binning, comparative biology and taxonomic classification.</title>
        <authorList>
            <person name="Goeker M."/>
        </authorList>
    </citation>
    <scope>NUCLEOTIDE SEQUENCE [LARGE SCALE GENOMIC DNA]</scope>
    <source>
        <strain evidence="1 2">DSM 11901</strain>
    </source>
</reference>
<accession>A0A4R6R6K6</accession>
<evidence type="ECO:0000313" key="2">
    <source>
        <dbReference type="Proteomes" id="UP000294593"/>
    </source>
</evidence>
<proteinExistence type="predicted"/>
<protein>
    <submittedName>
        <fullName evidence="1">Uncharacterized protein</fullName>
    </submittedName>
</protein>
<dbReference type="EMBL" id="SNXW01000007">
    <property type="protein sequence ID" value="TDP81583.1"/>
    <property type="molecule type" value="Genomic_DNA"/>
</dbReference>
<gene>
    <name evidence="1" type="ORF">EV672_10713</name>
</gene>
<dbReference type="Proteomes" id="UP000294593">
    <property type="component" value="Unassembled WGS sequence"/>
</dbReference>
<organism evidence="1 2">
    <name type="scientific">Aquabacterium commune</name>
    <dbReference type="NCBI Taxonomy" id="70586"/>
    <lineage>
        <taxon>Bacteria</taxon>
        <taxon>Pseudomonadati</taxon>
        <taxon>Pseudomonadota</taxon>
        <taxon>Betaproteobacteria</taxon>
        <taxon>Burkholderiales</taxon>
        <taxon>Aquabacterium</taxon>
    </lineage>
</organism>